<dbReference type="Proteomes" id="UP001159363">
    <property type="component" value="Chromosome 8"/>
</dbReference>
<dbReference type="EMBL" id="JARBHB010000009">
    <property type="protein sequence ID" value="KAJ8875368.1"/>
    <property type="molecule type" value="Genomic_DNA"/>
</dbReference>
<reference evidence="2 3" key="1">
    <citation type="submission" date="2023-02" db="EMBL/GenBank/DDBJ databases">
        <title>LHISI_Scaffold_Assembly.</title>
        <authorList>
            <person name="Stuart O.P."/>
            <person name="Cleave R."/>
            <person name="Magrath M.J.L."/>
            <person name="Mikheyev A.S."/>
        </authorList>
    </citation>
    <scope>NUCLEOTIDE SEQUENCE [LARGE SCALE GENOMIC DNA]</scope>
    <source>
        <strain evidence="2">Daus_M_001</strain>
        <tissue evidence="2">Leg muscle</tissue>
    </source>
</reference>
<comment type="caution">
    <text evidence="2">The sequence shown here is derived from an EMBL/GenBank/DDBJ whole genome shotgun (WGS) entry which is preliminary data.</text>
</comment>
<feature type="region of interest" description="Disordered" evidence="1">
    <location>
        <begin position="1"/>
        <end position="24"/>
    </location>
</feature>
<evidence type="ECO:0000256" key="1">
    <source>
        <dbReference type="SAM" id="MobiDB-lite"/>
    </source>
</evidence>
<evidence type="ECO:0000313" key="3">
    <source>
        <dbReference type="Proteomes" id="UP001159363"/>
    </source>
</evidence>
<feature type="compositionally biased region" description="Basic and acidic residues" evidence="1">
    <location>
        <begin position="46"/>
        <end position="65"/>
    </location>
</feature>
<sequence length="106" mass="12009">MPSTSQALLEELSPLPNSSNANFTTRWRRGAQSEILTSKPYKVQLEEKRSDMESGDKKKVVFEGTKRKKEGKPVGRSASMIKKVLKFKDNNGQFNCIICGEHFDED</sequence>
<feature type="compositionally biased region" description="Low complexity" evidence="1">
    <location>
        <begin position="8"/>
        <end position="20"/>
    </location>
</feature>
<gene>
    <name evidence="2" type="ORF">PR048_023263</name>
</gene>
<keyword evidence="3" id="KW-1185">Reference proteome</keyword>
<feature type="region of interest" description="Disordered" evidence="1">
    <location>
        <begin position="46"/>
        <end position="75"/>
    </location>
</feature>
<accession>A0ABQ9GTL2</accession>
<name>A0ABQ9GTL2_9NEOP</name>
<protein>
    <submittedName>
        <fullName evidence="2">Uncharacterized protein</fullName>
    </submittedName>
</protein>
<organism evidence="2 3">
    <name type="scientific">Dryococelus australis</name>
    <dbReference type="NCBI Taxonomy" id="614101"/>
    <lineage>
        <taxon>Eukaryota</taxon>
        <taxon>Metazoa</taxon>
        <taxon>Ecdysozoa</taxon>
        <taxon>Arthropoda</taxon>
        <taxon>Hexapoda</taxon>
        <taxon>Insecta</taxon>
        <taxon>Pterygota</taxon>
        <taxon>Neoptera</taxon>
        <taxon>Polyneoptera</taxon>
        <taxon>Phasmatodea</taxon>
        <taxon>Verophasmatodea</taxon>
        <taxon>Anareolatae</taxon>
        <taxon>Phasmatidae</taxon>
        <taxon>Eurycanthinae</taxon>
        <taxon>Dryococelus</taxon>
    </lineage>
</organism>
<evidence type="ECO:0000313" key="2">
    <source>
        <dbReference type="EMBL" id="KAJ8875368.1"/>
    </source>
</evidence>
<proteinExistence type="predicted"/>